<name>A0ABV4B7R3_9BURK</name>
<proteinExistence type="predicted"/>
<gene>
    <name evidence="1" type="ORF">AB7A72_20280</name>
</gene>
<sequence>MMPATGTGSGTWAQQCPLCGQRNGCAVAQGLPAAQCWCMTADIDPQALQRLAPAERGQRCICPACGSAQPDPGASPNRGD</sequence>
<accession>A0ABV4B7R3</accession>
<dbReference type="Pfam" id="PF14375">
    <property type="entry name" value="Cys_rich_CWC"/>
    <property type="match status" value="1"/>
</dbReference>
<organism evidence="1 2">
    <name type="scientific">Comamonas sediminis</name>
    <dbReference type="NCBI Taxonomy" id="1783360"/>
    <lineage>
        <taxon>Bacteria</taxon>
        <taxon>Pseudomonadati</taxon>
        <taxon>Pseudomonadota</taxon>
        <taxon>Betaproteobacteria</taxon>
        <taxon>Burkholderiales</taxon>
        <taxon>Comamonadaceae</taxon>
        <taxon>Comamonas</taxon>
    </lineage>
</organism>
<comment type="caution">
    <text evidence="1">The sequence shown here is derived from an EMBL/GenBank/DDBJ whole genome shotgun (WGS) entry which is preliminary data.</text>
</comment>
<dbReference type="EMBL" id="JBGBDC010000009">
    <property type="protein sequence ID" value="MEY2253368.1"/>
    <property type="molecule type" value="Genomic_DNA"/>
</dbReference>
<dbReference type="Proteomes" id="UP001562178">
    <property type="component" value="Unassembled WGS sequence"/>
</dbReference>
<evidence type="ECO:0000313" key="2">
    <source>
        <dbReference type="Proteomes" id="UP001562178"/>
    </source>
</evidence>
<keyword evidence="2" id="KW-1185">Reference proteome</keyword>
<dbReference type="RefSeq" id="WP_369460956.1">
    <property type="nucleotide sequence ID" value="NZ_CP191350.1"/>
</dbReference>
<evidence type="ECO:0000313" key="1">
    <source>
        <dbReference type="EMBL" id="MEY2253368.1"/>
    </source>
</evidence>
<reference evidence="1 2" key="1">
    <citation type="journal article" date="2016" name="Int. J. Syst. Evol. Microbiol.">
        <title>Description of Comamonas sediminis sp. nov., isolated from lagoon sediments.</title>
        <authorList>
            <person name="Subhash Y."/>
            <person name="Bang J.J."/>
            <person name="You T.H."/>
            <person name="Lee S.S."/>
        </authorList>
    </citation>
    <scope>NUCLEOTIDE SEQUENCE [LARGE SCALE GENOMIC DNA]</scope>
    <source>
        <strain evidence="1 2">JCM 31169</strain>
    </source>
</reference>
<protein>
    <submittedName>
        <fullName evidence="1">Cysteine-rich CWC family protein</fullName>
    </submittedName>
</protein>
<dbReference type="InterPro" id="IPR032720">
    <property type="entry name" value="Cys_rich_CWC"/>
</dbReference>